<dbReference type="SMART" id="SM00448">
    <property type="entry name" value="REC"/>
    <property type="match status" value="1"/>
</dbReference>
<keyword evidence="9" id="KW-1185">Reference proteome</keyword>
<reference evidence="8 9" key="1">
    <citation type="submission" date="2019-10" db="EMBL/GenBank/DDBJ databases">
        <authorList>
            <person name="Wolf R A."/>
        </authorList>
    </citation>
    <scope>NUCLEOTIDE SEQUENCE [LARGE SCALE GENOMIC DNA]</scope>
    <source>
        <strain evidence="8">Collinsella_aerofaciens_MC2</strain>
    </source>
</reference>
<keyword evidence="2" id="KW-0805">Transcription regulation</keyword>
<proteinExistence type="predicted"/>
<evidence type="ECO:0000256" key="3">
    <source>
        <dbReference type="ARBA" id="ARBA00023125"/>
    </source>
</evidence>
<dbReference type="PRINTS" id="PR00038">
    <property type="entry name" value="HTHLUXR"/>
</dbReference>
<evidence type="ECO:0000313" key="8">
    <source>
        <dbReference type="EMBL" id="VWL94110.1"/>
    </source>
</evidence>
<evidence type="ECO:0000313" key="9">
    <source>
        <dbReference type="Proteomes" id="UP000361836"/>
    </source>
</evidence>
<dbReference type="SUPFAM" id="SSF52172">
    <property type="entry name" value="CheY-like"/>
    <property type="match status" value="1"/>
</dbReference>
<gene>
    <name evidence="8" type="primary">devR</name>
    <name evidence="8" type="ORF">KCJAJFAP_02244</name>
</gene>
<dbReference type="InterPro" id="IPR011006">
    <property type="entry name" value="CheY-like_superfamily"/>
</dbReference>
<dbReference type="RefSeq" id="WP_152073145.1">
    <property type="nucleotide sequence ID" value="NZ_CAAKNU010000017.1"/>
</dbReference>
<protein>
    <submittedName>
        <fullName evidence="8">Transcriptional regulatory protein DevR (DosR)</fullName>
    </submittedName>
</protein>
<dbReference type="SUPFAM" id="SSF46894">
    <property type="entry name" value="C-terminal effector domain of the bipartite response regulators"/>
    <property type="match status" value="1"/>
</dbReference>
<dbReference type="GO" id="GO:0006355">
    <property type="term" value="P:regulation of DNA-templated transcription"/>
    <property type="evidence" value="ECO:0007669"/>
    <property type="project" value="InterPro"/>
</dbReference>
<keyword evidence="4" id="KW-0804">Transcription</keyword>
<dbReference type="Gene3D" id="3.40.50.2300">
    <property type="match status" value="1"/>
</dbReference>
<dbReference type="CDD" id="cd17535">
    <property type="entry name" value="REC_NarL-like"/>
    <property type="match status" value="1"/>
</dbReference>
<dbReference type="SMART" id="SM00421">
    <property type="entry name" value="HTH_LUXR"/>
    <property type="match status" value="1"/>
</dbReference>
<dbReference type="InterPro" id="IPR000792">
    <property type="entry name" value="Tscrpt_reg_LuxR_C"/>
</dbReference>
<feature type="domain" description="Response regulatory" evidence="7">
    <location>
        <begin position="3"/>
        <end position="125"/>
    </location>
</feature>
<dbReference type="AlphaFoldDB" id="A0A5K1IYT9"/>
<dbReference type="PROSITE" id="PS50110">
    <property type="entry name" value="RESPONSE_REGULATORY"/>
    <property type="match status" value="1"/>
</dbReference>
<dbReference type="InterPro" id="IPR039420">
    <property type="entry name" value="WalR-like"/>
</dbReference>
<accession>A0A5K1IYT9</accession>
<dbReference type="InterPro" id="IPR001789">
    <property type="entry name" value="Sig_transdc_resp-reg_receiver"/>
</dbReference>
<dbReference type="PROSITE" id="PS50043">
    <property type="entry name" value="HTH_LUXR_2"/>
    <property type="match status" value="1"/>
</dbReference>
<dbReference type="GO" id="GO:0003677">
    <property type="term" value="F:DNA binding"/>
    <property type="evidence" value="ECO:0007669"/>
    <property type="project" value="UniProtKB-KW"/>
</dbReference>
<name>A0A5K1IYT9_9ACTN</name>
<keyword evidence="3" id="KW-0238">DNA-binding</keyword>
<dbReference type="InterPro" id="IPR058245">
    <property type="entry name" value="NreC/VraR/RcsB-like_REC"/>
</dbReference>
<evidence type="ECO:0000259" key="7">
    <source>
        <dbReference type="PROSITE" id="PS50110"/>
    </source>
</evidence>
<evidence type="ECO:0000256" key="1">
    <source>
        <dbReference type="ARBA" id="ARBA00022553"/>
    </source>
</evidence>
<dbReference type="Proteomes" id="UP000361836">
    <property type="component" value="Unassembled WGS sequence"/>
</dbReference>
<dbReference type="Pfam" id="PF00072">
    <property type="entry name" value="Response_reg"/>
    <property type="match status" value="1"/>
</dbReference>
<dbReference type="CDD" id="cd06170">
    <property type="entry name" value="LuxR_C_like"/>
    <property type="match status" value="1"/>
</dbReference>
<dbReference type="OrthoDB" id="3686176at2"/>
<dbReference type="Pfam" id="PF00196">
    <property type="entry name" value="GerE"/>
    <property type="match status" value="1"/>
</dbReference>
<dbReference type="InterPro" id="IPR016032">
    <property type="entry name" value="Sig_transdc_resp-reg_C-effctor"/>
</dbReference>
<evidence type="ECO:0000256" key="2">
    <source>
        <dbReference type="ARBA" id="ARBA00023015"/>
    </source>
</evidence>
<dbReference type="PANTHER" id="PTHR43214">
    <property type="entry name" value="TWO-COMPONENT RESPONSE REGULATOR"/>
    <property type="match status" value="1"/>
</dbReference>
<feature type="modified residue" description="4-aspartylphosphate" evidence="5">
    <location>
        <position position="60"/>
    </location>
</feature>
<evidence type="ECO:0000256" key="4">
    <source>
        <dbReference type="ARBA" id="ARBA00023163"/>
    </source>
</evidence>
<evidence type="ECO:0000259" key="6">
    <source>
        <dbReference type="PROSITE" id="PS50043"/>
    </source>
</evidence>
<feature type="domain" description="HTH luxR-type" evidence="6">
    <location>
        <begin position="156"/>
        <end position="221"/>
    </location>
</feature>
<keyword evidence="1 5" id="KW-0597">Phosphoprotein</keyword>
<sequence>MIRVMVVDDQASARMGLSMMVGRDPGLSVVATADDGGAALAELARRKDAGEPLPDVVVSDVRMPGTGGVTLAREVASRFPSVRTLLLTTYDRDDYALGGLAAGAAGFLLKDATARELCRAVRELAAGGAVLTPRVTREVVARAVPGAAEDPERVRLLEALSSLSPRELETASLVAEGLSNEEVAARMVMEPASARRNVSRVLAKLGLRDRTQLAVAWWRSGMGSRGSREG</sequence>
<dbReference type="EMBL" id="CABWIE010000017">
    <property type="protein sequence ID" value="VWL94110.1"/>
    <property type="molecule type" value="Genomic_DNA"/>
</dbReference>
<evidence type="ECO:0000256" key="5">
    <source>
        <dbReference type="PROSITE-ProRule" id="PRU00169"/>
    </source>
</evidence>
<dbReference type="GO" id="GO:0000160">
    <property type="term" value="P:phosphorelay signal transduction system"/>
    <property type="evidence" value="ECO:0007669"/>
    <property type="project" value="InterPro"/>
</dbReference>
<organism evidence="8 9">
    <name type="scientific">Collinsella aerofaciens</name>
    <dbReference type="NCBI Taxonomy" id="74426"/>
    <lineage>
        <taxon>Bacteria</taxon>
        <taxon>Bacillati</taxon>
        <taxon>Actinomycetota</taxon>
        <taxon>Coriobacteriia</taxon>
        <taxon>Coriobacteriales</taxon>
        <taxon>Coriobacteriaceae</taxon>
        <taxon>Collinsella</taxon>
    </lineage>
</organism>
<dbReference type="PANTHER" id="PTHR43214:SF24">
    <property type="entry name" value="TRANSCRIPTIONAL REGULATORY PROTEIN NARL-RELATED"/>
    <property type="match status" value="1"/>
</dbReference>